<dbReference type="AlphaFoldDB" id="A0A967B8M9"/>
<organism evidence="2 3">
    <name type="scientific">Roseovarius gahaiensis</name>
    <dbReference type="NCBI Taxonomy" id="2716691"/>
    <lineage>
        <taxon>Bacteria</taxon>
        <taxon>Pseudomonadati</taxon>
        <taxon>Pseudomonadota</taxon>
        <taxon>Alphaproteobacteria</taxon>
        <taxon>Rhodobacterales</taxon>
        <taxon>Roseobacteraceae</taxon>
        <taxon>Roseovarius</taxon>
    </lineage>
</organism>
<dbReference type="Proteomes" id="UP000639775">
    <property type="component" value="Unassembled WGS sequence"/>
</dbReference>
<proteinExistence type="predicted"/>
<dbReference type="InterPro" id="IPR018640">
    <property type="entry name" value="DUF2063"/>
</dbReference>
<gene>
    <name evidence="2" type="ORF">HAT86_02500</name>
</gene>
<protein>
    <submittedName>
        <fullName evidence="2">DUF2063 domain-containing protein</fullName>
    </submittedName>
</protein>
<name>A0A967B8M9_9RHOB</name>
<reference evidence="2" key="1">
    <citation type="submission" date="2020-03" db="EMBL/GenBank/DDBJ databases">
        <title>Roseovarius gahaiensis sp. nov., isolated from Gahai Saline Lake, China.</title>
        <authorList>
            <person name="Sun X."/>
        </authorList>
    </citation>
    <scope>NUCLEOTIDE SEQUENCE</scope>
    <source>
        <strain evidence="2">GH877</strain>
    </source>
</reference>
<dbReference type="EMBL" id="JAAORB010000003">
    <property type="protein sequence ID" value="NHQ73335.1"/>
    <property type="molecule type" value="Genomic_DNA"/>
</dbReference>
<sequence>MSVTQDSFHAALLGATQPVPKGLSDGAGHPAGRRFDVYRNNVAASLTDALEVGFPAVQSLIGHDRFKTVAGQFLRTHPPDTPMLMQYGGAFPAFLEGFQPLAHIGYLADVARLEQAQRQAYHAADAAPVRPDQIATIPPKALGDAIITLAPALQVIQSAWPVHAIWRYATEQGAPKPPAVAQDVLITRPEFDPVLTVLPAGGAAFIAALHSGAPFATALEKASYAAPGFALQTMLAVLLHQNAITDIITTE</sequence>
<evidence type="ECO:0000313" key="3">
    <source>
        <dbReference type="Proteomes" id="UP000639775"/>
    </source>
</evidence>
<keyword evidence="3" id="KW-1185">Reference proteome</keyword>
<accession>A0A967B8M9</accession>
<dbReference type="RefSeq" id="WP_167193061.1">
    <property type="nucleotide sequence ID" value="NZ_JAAORB010000003.1"/>
</dbReference>
<dbReference type="InterPro" id="IPR044922">
    <property type="entry name" value="DUF2063_N_sf"/>
</dbReference>
<comment type="caution">
    <text evidence="2">The sequence shown here is derived from an EMBL/GenBank/DDBJ whole genome shotgun (WGS) entry which is preliminary data.</text>
</comment>
<evidence type="ECO:0000259" key="1">
    <source>
        <dbReference type="Pfam" id="PF09836"/>
    </source>
</evidence>
<evidence type="ECO:0000313" key="2">
    <source>
        <dbReference type="EMBL" id="NHQ73335.1"/>
    </source>
</evidence>
<feature type="domain" description="Putative DNA-binding" evidence="1">
    <location>
        <begin position="4"/>
        <end position="95"/>
    </location>
</feature>
<dbReference type="Pfam" id="PF09836">
    <property type="entry name" value="DUF2063"/>
    <property type="match status" value="1"/>
</dbReference>
<dbReference type="Gene3D" id="1.10.150.690">
    <property type="entry name" value="DUF2063"/>
    <property type="match status" value="1"/>
</dbReference>